<feature type="domain" description="SPOR" evidence="2">
    <location>
        <begin position="51"/>
        <end position="127"/>
    </location>
</feature>
<dbReference type="EMBL" id="FQYY01000005">
    <property type="protein sequence ID" value="SHI88919.1"/>
    <property type="molecule type" value="Genomic_DNA"/>
</dbReference>
<gene>
    <name evidence="3" type="ORF">SAMN04488096_105258</name>
</gene>
<organism evidence="3 4">
    <name type="scientific">Mesonia phycicola</name>
    <dbReference type="NCBI Taxonomy" id="579105"/>
    <lineage>
        <taxon>Bacteria</taxon>
        <taxon>Pseudomonadati</taxon>
        <taxon>Bacteroidota</taxon>
        <taxon>Flavobacteriia</taxon>
        <taxon>Flavobacteriales</taxon>
        <taxon>Flavobacteriaceae</taxon>
        <taxon>Mesonia</taxon>
    </lineage>
</organism>
<dbReference type="GO" id="GO:0042834">
    <property type="term" value="F:peptidoglycan binding"/>
    <property type="evidence" value="ECO:0007669"/>
    <property type="project" value="InterPro"/>
</dbReference>
<reference evidence="3 4" key="1">
    <citation type="submission" date="2016-11" db="EMBL/GenBank/DDBJ databases">
        <authorList>
            <person name="Jaros S."/>
            <person name="Januszkiewicz K."/>
            <person name="Wedrychowicz H."/>
        </authorList>
    </citation>
    <scope>NUCLEOTIDE SEQUENCE [LARGE SCALE GENOMIC DNA]</scope>
    <source>
        <strain evidence="3 4">DSM 21425</strain>
    </source>
</reference>
<dbReference type="Gene3D" id="3.30.70.1070">
    <property type="entry name" value="Sporulation related repeat"/>
    <property type="match status" value="1"/>
</dbReference>
<keyword evidence="1" id="KW-0732">Signal</keyword>
<feature type="signal peptide" evidence="1">
    <location>
        <begin position="1"/>
        <end position="27"/>
    </location>
</feature>
<dbReference type="InterPro" id="IPR036680">
    <property type="entry name" value="SPOR-like_sf"/>
</dbReference>
<evidence type="ECO:0000256" key="1">
    <source>
        <dbReference type="SAM" id="SignalP"/>
    </source>
</evidence>
<dbReference type="Pfam" id="PF05036">
    <property type="entry name" value="SPOR"/>
    <property type="match status" value="1"/>
</dbReference>
<evidence type="ECO:0000313" key="4">
    <source>
        <dbReference type="Proteomes" id="UP000184225"/>
    </source>
</evidence>
<dbReference type="AlphaFoldDB" id="A0A1M6EU75"/>
<keyword evidence="4" id="KW-1185">Reference proteome</keyword>
<dbReference type="SUPFAM" id="SSF110997">
    <property type="entry name" value="Sporulation related repeat"/>
    <property type="match status" value="1"/>
</dbReference>
<accession>A0A1M6EU75</accession>
<feature type="chain" id="PRO_5009917203" evidence="1">
    <location>
        <begin position="28"/>
        <end position="127"/>
    </location>
</feature>
<dbReference type="STRING" id="579105.SAMN04488096_105258"/>
<proteinExistence type="predicted"/>
<evidence type="ECO:0000313" key="3">
    <source>
        <dbReference type="EMBL" id="SHI88919.1"/>
    </source>
</evidence>
<name>A0A1M6EU75_9FLAO</name>
<dbReference type="InterPro" id="IPR007730">
    <property type="entry name" value="SPOR-like_dom"/>
</dbReference>
<protein>
    <submittedName>
        <fullName evidence="3">Sporulation related domain-containing protein</fullName>
    </submittedName>
</protein>
<dbReference type="PROSITE" id="PS51724">
    <property type="entry name" value="SPOR"/>
    <property type="match status" value="1"/>
</dbReference>
<evidence type="ECO:0000259" key="2">
    <source>
        <dbReference type="PROSITE" id="PS51724"/>
    </source>
</evidence>
<sequence length="127" mass="14845">MKMNSKHVPILLAATCLFLVSTINTNAQSSIDADPLLNELIVLKAKMIENNEINERYKIQLFYGTDLKEANKIKNEFKEKYKEWPSDIVFETPNYKVWIGDFRNKLEAERAFIELKKDFKSAIIFKP</sequence>
<dbReference type="Proteomes" id="UP000184225">
    <property type="component" value="Unassembled WGS sequence"/>
</dbReference>